<accession>A2DS84</accession>
<evidence type="ECO:0000256" key="3">
    <source>
        <dbReference type="PROSITE-ProRule" id="PRU00023"/>
    </source>
</evidence>
<dbReference type="Gene3D" id="1.25.40.20">
    <property type="entry name" value="Ankyrin repeat-containing domain"/>
    <property type="match status" value="2"/>
</dbReference>
<feature type="compositionally biased region" description="Basic and acidic residues" evidence="4">
    <location>
        <begin position="591"/>
        <end position="621"/>
    </location>
</feature>
<dbReference type="PANTHER" id="PTHR24198">
    <property type="entry name" value="ANKYRIN REPEAT AND PROTEIN KINASE DOMAIN-CONTAINING PROTEIN"/>
    <property type="match status" value="1"/>
</dbReference>
<dbReference type="KEGG" id="tva:4774664"/>
<dbReference type="Pfam" id="PF12796">
    <property type="entry name" value="Ank_2"/>
    <property type="match status" value="1"/>
</dbReference>
<dbReference type="Proteomes" id="UP000001542">
    <property type="component" value="Unassembled WGS sequence"/>
</dbReference>
<organism evidence="5 6">
    <name type="scientific">Trichomonas vaginalis (strain ATCC PRA-98 / G3)</name>
    <dbReference type="NCBI Taxonomy" id="412133"/>
    <lineage>
        <taxon>Eukaryota</taxon>
        <taxon>Metamonada</taxon>
        <taxon>Parabasalia</taxon>
        <taxon>Trichomonadida</taxon>
        <taxon>Trichomonadidae</taxon>
        <taxon>Trichomonas</taxon>
    </lineage>
</organism>
<feature type="compositionally biased region" description="Low complexity" evidence="4">
    <location>
        <begin position="632"/>
        <end position="644"/>
    </location>
</feature>
<feature type="repeat" description="ANK" evidence="3">
    <location>
        <begin position="689"/>
        <end position="721"/>
    </location>
</feature>
<dbReference type="VEuPathDB" id="TrichDB:TVAGG3_0078580"/>
<evidence type="ECO:0000256" key="1">
    <source>
        <dbReference type="ARBA" id="ARBA00022737"/>
    </source>
</evidence>
<feature type="repeat" description="ANK" evidence="3">
    <location>
        <begin position="828"/>
        <end position="860"/>
    </location>
</feature>
<dbReference type="Pfam" id="PF13857">
    <property type="entry name" value="Ank_5"/>
    <property type="match status" value="1"/>
</dbReference>
<feature type="region of interest" description="Disordered" evidence="4">
    <location>
        <begin position="573"/>
        <end position="673"/>
    </location>
</feature>
<evidence type="ECO:0000256" key="4">
    <source>
        <dbReference type="SAM" id="MobiDB-lite"/>
    </source>
</evidence>
<dbReference type="PROSITE" id="PS50297">
    <property type="entry name" value="ANK_REP_REGION"/>
    <property type="match status" value="2"/>
</dbReference>
<dbReference type="SUPFAM" id="SSF48403">
    <property type="entry name" value="Ankyrin repeat"/>
    <property type="match status" value="2"/>
</dbReference>
<dbReference type="InterPro" id="IPR036770">
    <property type="entry name" value="Ankyrin_rpt-contain_sf"/>
</dbReference>
<keyword evidence="2 3" id="KW-0040">ANK repeat</keyword>
<dbReference type="STRING" id="5722.A2DS84"/>
<dbReference type="PANTHER" id="PTHR24198:SF165">
    <property type="entry name" value="ANKYRIN REPEAT-CONTAINING PROTEIN-RELATED"/>
    <property type="match status" value="1"/>
</dbReference>
<dbReference type="eggNOG" id="KOG4177">
    <property type="taxonomic scope" value="Eukaryota"/>
</dbReference>
<dbReference type="EMBL" id="DS113239">
    <property type="protein sequence ID" value="EAY16663.1"/>
    <property type="molecule type" value="Genomic_DNA"/>
</dbReference>
<dbReference type="InParanoid" id="A2DS84"/>
<gene>
    <name evidence="5" type="ORF">TVAG_066680</name>
</gene>
<reference evidence="5" key="1">
    <citation type="submission" date="2006-10" db="EMBL/GenBank/DDBJ databases">
        <authorList>
            <person name="Amadeo P."/>
            <person name="Zhao Q."/>
            <person name="Wortman J."/>
            <person name="Fraser-Liggett C."/>
            <person name="Carlton J."/>
        </authorList>
    </citation>
    <scope>NUCLEOTIDE SEQUENCE</scope>
    <source>
        <strain evidence="5">G3</strain>
    </source>
</reference>
<dbReference type="RefSeq" id="XP_001328886.1">
    <property type="nucleotide sequence ID" value="XM_001328851.1"/>
</dbReference>
<dbReference type="SMR" id="A2DS84"/>
<feature type="repeat" description="ANK" evidence="3">
    <location>
        <begin position="861"/>
        <end position="893"/>
    </location>
</feature>
<dbReference type="AlphaFoldDB" id="A2DS84"/>
<dbReference type="SMART" id="SM00248">
    <property type="entry name" value="ANK"/>
    <property type="match status" value="8"/>
</dbReference>
<proteinExistence type="predicted"/>
<dbReference type="PROSITE" id="PS50088">
    <property type="entry name" value="ANK_REPEAT"/>
    <property type="match status" value="3"/>
</dbReference>
<dbReference type="OrthoDB" id="207120at2759"/>
<sequence>MNDEIYQKFSQTYTKLNSVATKIQSIVKVYSILIPLISDSAWPVTNITQNNSKYIVTDLYDSREDFFQKIWINFYTIFRGSSQLLEEYEVNNIIKVFNSFAPKKVIQEIPKSFVKKRDVSLPEFIEKKENGMDIIKISKRLNEPYVQNMIKNLHLKFFNFDDEKNSFPNEIFYKIIENYNKDEDEDIEDINFGDLSTTVNDLSPLCFSAALNDENLTKKYLEKSEPQEETVLEALQIAALYSCYDSFDVLYDYASTNFDDNFYDDFCESNIFVSAVIGGSHEIVDYLVEKFTDTDYNIFKEYDNGRREIHYCSMILFSEKIDDYLNILQYIVKTPNELKIYDKKEDGKTYNKCPIEYFVDSLGRLDKEISRADIEQKLDRDKYDRNRSQEIDREFGFAKERLKDKLLSFIKDNQFTNFKNMLNLCKAAKMDLSNIEQLIIFYIVQIPNRAKFISELVTIKGEQRPDQSIISATDNYGFNPLFKACLVDNNQDNITAILDSGCDVNVKTTINEVEHTIFSYLAMQRRYKELDTILGRIKDRNMQLNDALKFQIYIDTPELDKLFNSKYSQFPFSKKRPPASAIPPQNQNSPQDKKSEETKTIANNIEKEKEEKKVEKPENQEKLPNTNEDENNQIQNNNKPLENNDQGPDLSKASEEFPDPLEGFNQRGKKRALENVRKPTYPVFYKDSNGNTPAHLAAQNNLSDIMIVLIEKKCDLTAKNSSGKTPAILSINKHNINILHLIIEAKWKPNDKEEMIEIVKECVLVAGNASFIQLIHDNFKDIIDYSYQFTEKNNQYTYLHLAAQKDNIPVIEFLINIAKIDPDIKNELNQTPLFFAVKAKKEQAVNLLIKQKATININDSNGKTPLILACEEKSFEICKLLLDNNADPNLGERLINNRGIKTAFFVAINSLEEKIVQLFIDSKRVNYSLKMDNISYVDKCKTLVKQFENNSKKPKAQRVLEMVQRASK</sequence>
<protein>
    <submittedName>
        <fullName evidence="5">Uncharacterized protein</fullName>
    </submittedName>
</protein>
<reference evidence="5" key="2">
    <citation type="journal article" date="2007" name="Science">
        <title>Draft genome sequence of the sexually transmitted pathogen Trichomonas vaginalis.</title>
        <authorList>
            <person name="Carlton J.M."/>
            <person name="Hirt R.P."/>
            <person name="Silva J.C."/>
            <person name="Delcher A.L."/>
            <person name="Schatz M."/>
            <person name="Zhao Q."/>
            <person name="Wortman J.R."/>
            <person name="Bidwell S.L."/>
            <person name="Alsmark U.C.M."/>
            <person name="Besteiro S."/>
            <person name="Sicheritz-Ponten T."/>
            <person name="Noel C.J."/>
            <person name="Dacks J.B."/>
            <person name="Foster P.G."/>
            <person name="Simillion C."/>
            <person name="Van de Peer Y."/>
            <person name="Miranda-Saavedra D."/>
            <person name="Barton G.J."/>
            <person name="Westrop G.D."/>
            <person name="Mueller S."/>
            <person name="Dessi D."/>
            <person name="Fiori P.L."/>
            <person name="Ren Q."/>
            <person name="Paulsen I."/>
            <person name="Zhang H."/>
            <person name="Bastida-Corcuera F.D."/>
            <person name="Simoes-Barbosa A."/>
            <person name="Brown M.T."/>
            <person name="Hayes R.D."/>
            <person name="Mukherjee M."/>
            <person name="Okumura C.Y."/>
            <person name="Schneider R."/>
            <person name="Smith A.J."/>
            <person name="Vanacova S."/>
            <person name="Villalvazo M."/>
            <person name="Haas B.J."/>
            <person name="Pertea M."/>
            <person name="Feldblyum T.V."/>
            <person name="Utterback T.R."/>
            <person name="Shu C.L."/>
            <person name="Osoegawa K."/>
            <person name="de Jong P.J."/>
            <person name="Hrdy I."/>
            <person name="Horvathova L."/>
            <person name="Zubacova Z."/>
            <person name="Dolezal P."/>
            <person name="Malik S.B."/>
            <person name="Logsdon J.M. Jr."/>
            <person name="Henze K."/>
            <person name="Gupta A."/>
            <person name="Wang C.C."/>
            <person name="Dunne R.L."/>
            <person name="Upcroft J.A."/>
            <person name="Upcroft P."/>
            <person name="White O."/>
            <person name="Salzberg S.L."/>
            <person name="Tang P."/>
            <person name="Chiu C.-H."/>
            <person name="Lee Y.-S."/>
            <person name="Embley T.M."/>
            <person name="Coombs G.H."/>
            <person name="Mottram J.C."/>
            <person name="Tachezy J."/>
            <person name="Fraser-Liggett C.M."/>
            <person name="Johnson P.J."/>
        </authorList>
    </citation>
    <scope>NUCLEOTIDE SEQUENCE [LARGE SCALE GENOMIC DNA]</scope>
    <source>
        <strain evidence="5">G3</strain>
    </source>
</reference>
<dbReference type="InterPro" id="IPR002110">
    <property type="entry name" value="Ankyrin_rpt"/>
</dbReference>
<keyword evidence="6" id="KW-1185">Reference proteome</keyword>
<evidence type="ECO:0000313" key="6">
    <source>
        <dbReference type="Proteomes" id="UP000001542"/>
    </source>
</evidence>
<evidence type="ECO:0000256" key="2">
    <source>
        <dbReference type="ARBA" id="ARBA00023043"/>
    </source>
</evidence>
<name>A2DS84_TRIV3</name>
<dbReference type="VEuPathDB" id="TrichDB:TVAG_066680"/>
<evidence type="ECO:0000313" key="5">
    <source>
        <dbReference type="EMBL" id="EAY16663.1"/>
    </source>
</evidence>
<keyword evidence="1" id="KW-0677">Repeat</keyword>